<evidence type="ECO:0000256" key="7">
    <source>
        <dbReference type="ARBA" id="ARBA00023326"/>
    </source>
</evidence>
<evidence type="ECO:0000313" key="9">
    <source>
        <dbReference type="EMBL" id="MBE9667419.1"/>
    </source>
</evidence>
<keyword evidence="5" id="KW-0378">Hydrolase</keyword>
<keyword evidence="10" id="KW-1185">Reference proteome</keyword>
<dbReference type="PANTHER" id="PTHR38050">
    <property type="match status" value="1"/>
</dbReference>
<keyword evidence="3" id="KW-0858">Xylan degradation</keyword>
<dbReference type="RefSeq" id="WP_194106883.1">
    <property type="nucleotide sequence ID" value="NZ_JADFFM010000002.1"/>
</dbReference>
<evidence type="ECO:0000256" key="1">
    <source>
        <dbReference type="ARBA" id="ARBA00004613"/>
    </source>
</evidence>
<dbReference type="Gene3D" id="3.40.50.1820">
    <property type="entry name" value="alpha/beta hydrolase"/>
    <property type="match status" value="1"/>
</dbReference>
<dbReference type="PANTHER" id="PTHR38050:SF2">
    <property type="entry name" value="FERULOYL ESTERASE C-RELATED"/>
    <property type="match status" value="1"/>
</dbReference>
<evidence type="ECO:0000256" key="2">
    <source>
        <dbReference type="ARBA" id="ARBA00022525"/>
    </source>
</evidence>
<feature type="domain" description="Peptidase S9 prolyl oligopeptidase catalytic" evidence="8">
    <location>
        <begin position="133"/>
        <end position="182"/>
    </location>
</feature>
<evidence type="ECO:0000256" key="3">
    <source>
        <dbReference type="ARBA" id="ARBA00022651"/>
    </source>
</evidence>
<dbReference type="InterPro" id="IPR043595">
    <property type="entry name" value="FaeB/C/D"/>
</dbReference>
<evidence type="ECO:0000313" key="10">
    <source>
        <dbReference type="Proteomes" id="UP000632774"/>
    </source>
</evidence>
<gene>
    <name evidence="9" type="ORF">IRJ18_13690</name>
</gene>
<dbReference type="EMBL" id="JADFFM010000002">
    <property type="protein sequence ID" value="MBE9667419.1"/>
    <property type="molecule type" value="Genomic_DNA"/>
</dbReference>
<accession>A0ABR9XK31</accession>
<comment type="subcellular location">
    <subcellularLocation>
        <location evidence="1">Secreted</location>
    </subcellularLocation>
</comment>
<dbReference type="Pfam" id="PF00326">
    <property type="entry name" value="Peptidase_S9"/>
    <property type="match status" value="1"/>
</dbReference>
<comment type="caution">
    <text evidence="9">The sequence shown here is derived from an EMBL/GenBank/DDBJ whole genome shotgun (WGS) entry which is preliminary data.</text>
</comment>
<evidence type="ECO:0000256" key="4">
    <source>
        <dbReference type="ARBA" id="ARBA00022729"/>
    </source>
</evidence>
<name>A0ABR9XK31_9SPHI</name>
<keyword evidence="4" id="KW-0732">Signal</keyword>
<keyword evidence="2" id="KW-0964">Secreted</keyword>
<reference evidence="9 10" key="1">
    <citation type="submission" date="2020-10" db="EMBL/GenBank/DDBJ databases">
        <title>Mucilaginibacter mali sp. nov., isolated from rhizosphere soil of apple orchard.</title>
        <authorList>
            <person name="Lee J.-S."/>
            <person name="Kim H.S."/>
            <person name="Kim J.-S."/>
        </authorList>
    </citation>
    <scope>NUCLEOTIDE SEQUENCE [LARGE SCALE GENOMIC DNA]</scope>
    <source>
        <strain evidence="9 10">KCTC 23157</strain>
    </source>
</reference>
<organism evidence="9 10">
    <name type="scientific">Mucilaginibacter boryungensis</name>
    <dbReference type="NCBI Taxonomy" id="768480"/>
    <lineage>
        <taxon>Bacteria</taxon>
        <taxon>Pseudomonadati</taxon>
        <taxon>Bacteroidota</taxon>
        <taxon>Sphingobacteriia</taxon>
        <taxon>Sphingobacteriales</taxon>
        <taxon>Sphingobacteriaceae</taxon>
        <taxon>Mucilaginibacter</taxon>
    </lineage>
</organism>
<dbReference type="InterPro" id="IPR001375">
    <property type="entry name" value="Peptidase_S9_cat"/>
</dbReference>
<keyword evidence="6" id="KW-0119">Carbohydrate metabolism</keyword>
<keyword evidence="7" id="KW-0624">Polysaccharide degradation</keyword>
<proteinExistence type="predicted"/>
<protein>
    <submittedName>
        <fullName evidence="9">Prolyl oligopeptidase family serine peptidase</fullName>
    </submittedName>
</protein>
<dbReference type="InterPro" id="IPR029058">
    <property type="entry name" value="AB_hydrolase_fold"/>
</dbReference>
<dbReference type="PROSITE" id="PS51257">
    <property type="entry name" value="PROKAR_LIPOPROTEIN"/>
    <property type="match status" value="1"/>
</dbReference>
<evidence type="ECO:0000256" key="5">
    <source>
        <dbReference type="ARBA" id="ARBA00022801"/>
    </source>
</evidence>
<dbReference type="Proteomes" id="UP000632774">
    <property type="component" value="Unassembled WGS sequence"/>
</dbReference>
<dbReference type="SUPFAM" id="SSF53474">
    <property type="entry name" value="alpha/beta-Hydrolases"/>
    <property type="match status" value="1"/>
</dbReference>
<evidence type="ECO:0000259" key="8">
    <source>
        <dbReference type="Pfam" id="PF00326"/>
    </source>
</evidence>
<sequence>MKIKLSSLFSIFILACFCFVTCLTFGKVKPRIIQTEPQTLEWRVAGVTRKALVYIPVSAKTKPTPIIFAYHGHGGTMQHMYNGRRFDKLWPEAIFICPQGLKTVGALTDPEGKLPGWQMAADTTNSDLKFFDAMLQTLKKDYKIDDKRIYVTGHSNGGGFTYLLWAMRGDVFAAVAPSSAVAAKLMPLLKPKPALHIMGETDPLVKPAWQRMTCNYLLKLNKCQQTGQKISEYATEYPSAIGTPFVWYLHPGGHVYPSEADAVVIDFFKKQLKP</sequence>
<evidence type="ECO:0000256" key="6">
    <source>
        <dbReference type="ARBA" id="ARBA00023277"/>
    </source>
</evidence>